<dbReference type="EMBL" id="JABFTT010000003">
    <property type="protein sequence ID" value="MCE8019470.1"/>
    <property type="molecule type" value="Genomic_DNA"/>
</dbReference>
<dbReference type="Proteomes" id="UP001320122">
    <property type="component" value="Unassembled WGS sequence"/>
</dbReference>
<proteinExistence type="predicted"/>
<sequence>MEQALETLLKTRGLSPRGTLRALGGEADSLLVGGGYRDAVERAVARIEQE</sequence>
<gene>
    <name evidence="1" type="ORF">HOP51_04945</name>
</gene>
<organism evidence="1 2">
    <name type="scientific">Billgrantia zhangzhouensis</name>
    <dbReference type="NCBI Taxonomy" id="2733481"/>
    <lineage>
        <taxon>Bacteria</taxon>
        <taxon>Pseudomonadati</taxon>
        <taxon>Pseudomonadota</taxon>
        <taxon>Gammaproteobacteria</taxon>
        <taxon>Oceanospirillales</taxon>
        <taxon>Halomonadaceae</taxon>
        <taxon>Billgrantia</taxon>
    </lineage>
</organism>
<keyword evidence="2" id="KW-1185">Reference proteome</keyword>
<reference evidence="1 2" key="1">
    <citation type="journal article" date="2021" name="Front. Microbiol.">
        <title>Aerobic Denitrification and Heterotrophic Sulfur Oxidation in the Genus Halomonas Revealed by Six Novel Species Characterizations and Genome-Based Analysis.</title>
        <authorList>
            <person name="Wang L."/>
            <person name="Shao Z."/>
        </authorList>
    </citation>
    <scope>NUCLEOTIDE SEQUENCE [LARGE SCALE GENOMIC DNA]</scope>
    <source>
        <strain evidence="1 2">MCCC 1A11036</strain>
    </source>
</reference>
<protein>
    <submittedName>
        <fullName evidence="1">Uncharacterized protein</fullName>
    </submittedName>
</protein>
<dbReference type="RefSeq" id="WP_234272862.1">
    <property type="nucleotide sequence ID" value="NZ_JABFTT010000003.1"/>
</dbReference>
<evidence type="ECO:0000313" key="2">
    <source>
        <dbReference type="Proteomes" id="UP001320122"/>
    </source>
</evidence>
<comment type="caution">
    <text evidence="1">The sequence shown here is derived from an EMBL/GenBank/DDBJ whole genome shotgun (WGS) entry which is preliminary data.</text>
</comment>
<name>A0ABS9AC40_9GAMM</name>
<accession>A0ABS9AC40</accession>
<evidence type="ECO:0000313" key="1">
    <source>
        <dbReference type="EMBL" id="MCE8019470.1"/>
    </source>
</evidence>